<reference evidence="3 4" key="1">
    <citation type="submission" date="2016-06" db="EMBL/GenBank/DDBJ databases">
        <authorList>
            <person name="Kjaerup R.B."/>
            <person name="Dalgaard T.S."/>
            <person name="Juul-Madsen H.R."/>
        </authorList>
    </citation>
    <scope>NUCLEOTIDE SEQUENCE [LARGE SCALE GENOMIC DNA]</scope>
    <source>
        <strain evidence="3 4">DSM 44871</strain>
    </source>
</reference>
<dbReference type="Proteomes" id="UP000249334">
    <property type="component" value="Unassembled WGS sequence"/>
</dbReference>
<accession>A0A1C4ZE40</accession>
<evidence type="ECO:0000313" key="4">
    <source>
        <dbReference type="Proteomes" id="UP000198864"/>
    </source>
</evidence>
<feature type="transmembrane region" description="Helical" evidence="1">
    <location>
        <begin position="146"/>
        <end position="164"/>
    </location>
</feature>
<dbReference type="STRING" id="285676.GA0070561_5217"/>
<proteinExistence type="predicted"/>
<keyword evidence="1" id="KW-1133">Transmembrane helix</keyword>
<name>A0A1C4ZE40_9ACTN</name>
<keyword evidence="1" id="KW-0812">Transmembrane</keyword>
<protein>
    <submittedName>
        <fullName evidence="3">Uncharacterized protein</fullName>
    </submittedName>
</protein>
<reference evidence="2 5" key="2">
    <citation type="submission" date="2018-03" db="EMBL/GenBank/DDBJ databases">
        <title>Genomic framework for the identification of Micromonospora saelicesensis and Micromonospora noduli.</title>
        <authorList>
            <person name="Riesco R."/>
            <person name="Trujillo M.E."/>
        </authorList>
    </citation>
    <scope>NUCLEOTIDE SEQUENCE [LARGE SCALE GENOMIC DNA]</scope>
    <source>
        <strain evidence="2 5">GAR05</strain>
    </source>
</reference>
<dbReference type="EMBL" id="FMCR01000006">
    <property type="protein sequence ID" value="SCF31270.1"/>
    <property type="molecule type" value="Genomic_DNA"/>
</dbReference>
<dbReference type="EMBL" id="PXXW01000016">
    <property type="protein sequence ID" value="RAO01151.1"/>
    <property type="molecule type" value="Genomic_DNA"/>
</dbReference>
<keyword evidence="1" id="KW-0472">Membrane</keyword>
<gene>
    <name evidence="3" type="ORF">GA0070561_5217</name>
    <name evidence="2" type="ORF">GAR05_02014</name>
</gene>
<organism evidence="3 4">
    <name type="scientific">Micromonospora saelicesensis</name>
    <dbReference type="NCBI Taxonomy" id="285676"/>
    <lineage>
        <taxon>Bacteria</taxon>
        <taxon>Bacillati</taxon>
        <taxon>Actinomycetota</taxon>
        <taxon>Actinomycetes</taxon>
        <taxon>Micromonosporales</taxon>
        <taxon>Micromonosporaceae</taxon>
        <taxon>Micromonospora</taxon>
    </lineage>
</organism>
<dbReference type="Proteomes" id="UP000198864">
    <property type="component" value="Unassembled WGS sequence"/>
</dbReference>
<evidence type="ECO:0000313" key="3">
    <source>
        <dbReference type="EMBL" id="SCF31270.1"/>
    </source>
</evidence>
<evidence type="ECO:0000313" key="2">
    <source>
        <dbReference type="EMBL" id="RAO01151.1"/>
    </source>
</evidence>
<sequence length="174" mass="17519">MQAIRTINRALSSVLTLVGLVGAFVLLSVAPARAGENVFVEVTPNSVQAGSRVNIKASCDNDNNNRQSSVHSDAFGHVMLKPDKGFLTGQATIARDKAAGDYPVDLRCENGQTSSTTLTVLNMASPSKGPATGGGGMAGGRGTGSLLVLGGVALVATAIVLGMAGGRRRPGAGS</sequence>
<evidence type="ECO:0000313" key="5">
    <source>
        <dbReference type="Proteomes" id="UP000249334"/>
    </source>
</evidence>
<keyword evidence="5" id="KW-1185">Reference proteome</keyword>
<evidence type="ECO:0000256" key="1">
    <source>
        <dbReference type="SAM" id="Phobius"/>
    </source>
</evidence>
<dbReference type="AlphaFoldDB" id="A0A1C4ZE40"/>
<dbReference type="RefSeq" id="WP_181541042.1">
    <property type="nucleotide sequence ID" value="NZ_FMCR01000006.1"/>
</dbReference>